<organism evidence="18 19">
    <name type="scientific">Anaeromonas frigoriresistens</name>
    <dbReference type="NCBI Taxonomy" id="2683708"/>
    <lineage>
        <taxon>Bacteria</taxon>
        <taxon>Bacillati</taxon>
        <taxon>Bacillota</taxon>
        <taxon>Tissierellia</taxon>
        <taxon>Tissierellales</taxon>
        <taxon>Thermohalobacteraceae</taxon>
        <taxon>Anaeromonas</taxon>
    </lineage>
</organism>
<dbReference type="Pfam" id="PF08282">
    <property type="entry name" value="Hydrolase_3"/>
    <property type="match status" value="1"/>
</dbReference>
<reference evidence="18" key="1">
    <citation type="submission" date="2019-12" db="EMBL/GenBank/DDBJ databases">
        <title>Clostridiaceae gen. nov. sp. nov., isolated from sediment in Xinjiang, China.</title>
        <authorList>
            <person name="Zhang R."/>
        </authorList>
    </citation>
    <scope>NUCLEOTIDE SEQUENCE</scope>
    <source>
        <strain evidence="18">D2Q-11</strain>
    </source>
</reference>
<feature type="transmembrane region" description="Helical" evidence="16">
    <location>
        <begin position="715"/>
        <end position="733"/>
    </location>
</feature>
<dbReference type="PRINTS" id="PR00120">
    <property type="entry name" value="HATPASE"/>
</dbReference>
<evidence type="ECO:0000313" key="18">
    <source>
        <dbReference type="EMBL" id="MBS4538724.1"/>
    </source>
</evidence>
<dbReference type="GO" id="GO:0016887">
    <property type="term" value="F:ATP hydrolysis activity"/>
    <property type="evidence" value="ECO:0007669"/>
    <property type="project" value="InterPro"/>
</dbReference>
<feature type="transmembrane region" description="Helical" evidence="16">
    <location>
        <begin position="46"/>
        <end position="66"/>
    </location>
</feature>
<evidence type="ECO:0000256" key="10">
    <source>
        <dbReference type="ARBA" id="ARBA00022842"/>
    </source>
</evidence>
<dbReference type="PROSITE" id="PS00154">
    <property type="entry name" value="ATPASE_E1_E2"/>
    <property type="match status" value="1"/>
</dbReference>
<evidence type="ECO:0000256" key="9">
    <source>
        <dbReference type="ARBA" id="ARBA00022840"/>
    </source>
</evidence>
<keyword evidence="19" id="KW-1185">Reference proteome</keyword>
<feature type="transmembrane region" description="Helical" evidence="16">
    <location>
        <begin position="682"/>
        <end position="703"/>
    </location>
</feature>
<dbReference type="InterPro" id="IPR006068">
    <property type="entry name" value="ATPase_P-typ_cation-transptr_C"/>
</dbReference>
<feature type="transmembrane region" description="Helical" evidence="16">
    <location>
        <begin position="793"/>
        <end position="810"/>
    </location>
</feature>
<dbReference type="EMBL" id="WSFT01000036">
    <property type="protein sequence ID" value="MBS4538724.1"/>
    <property type="molecule type" value="Genomic_DNA"/>
</dbReference>
<dbReference type="InterPro" id="IPR004014">
    <property type="entry name" value="ATPase_P-typ_cation-transptr_N"/>
</dbReference>
<evidence type="ECO:0000256" key="5">
    <source>
        <dbReference type="ARBA" id="ARBA00022692"/>
    </source>
</evidence>
<dbReference type="InterPro" id="IPR008250">
    <property type="entry name" value="ATPase_P-typ_transduc_dom_A_sf"/>
</dbReference>
<evidence type="ECO:0000256" key="6">
    <source>
        <dbReference type="ARBA" id="ARBA00022723"/>
    </source>
</evidence>
<dbReference type="Pfam" id="PF00122">
    <property type="entry name" value="E1-E2_ATPase"/>
    <property type="match status" value="1"/>
</dbReference>
<dbReference type="SFLD" id="SFLDF00027">
    <property type="entry name" value="p-type_atpase"/>
    <property type="match status" value="1"/>
</dbReference>
<dbReference type="Pfam" id="PF13246">
    <property type="entry name" value="Cation_ATPase"/>
    <property type="match status" value="1"/>
</dbReference>
<dbReference type="EC" id="7.2.2.10" evidence="2"/>
<dbReference type="PANTHER" id="PTHR24093">
    <property type="entry name" value="CATION TRANSPORTING ATPASE"/>
    <property type="match status" value="1"/>
</dbReference>
<dbReference type="NCBIfam" id="TIGR01494">
    <property type="entry name" value="ATPase_P-type"/>
    <property type="match status" value="1"/>
</dbReference>
<keyword evidence="12 16" id="KW-1133">Transmembrane helix</keyword>
<feature type="transmembrane region" description="Helical" evidence="16">
    <location>
        <begin position="754"/>
        <end position="773"/>
    </location>
</feature>
<comment type="caution">
    <text evidence="18">The sequence shown here is derived from an EMBL/GenBank/DDBJ whole genome shotgun (WGS) entry which is preliminary data.</text>
</comment>
<keyword evidence="13" id="KW-0406">Ion transport</keyword>
<evidence type="ECO:0000256" key="15">
    <source>
        <dbReference type="SAM" id="MobiDB-lite"/>
    </source>
</evidence>
<dbReference type="RefSeq" id="WP_203366636.1">
    <property type="nucleotide sequence ID" value="NZ_WSFT01000036.1"/>
</dbReference>
<dbReference type="GO" id="GO:0005886">
    <property type="term" value="C:plasma membrane"/>
    <property type="evidence" value="ECO:0007669"/>
    <property type="project" value="TreeGrafter"/>
</dbReference>
<dbReference type="Gene3D" id="3.40.1110.10">
    <property type="entry name" value="Calcium-transporting ATPase, cytoplasmic domain N"/>
    <property type="match status" value="1"/>
</dbReference>
<keyword evidence="6" id="KW-0479">Metal-binding</keyword>
<dbReference type="Gene3D" id="2.70.150.10">
    <property type="entry name" value="Calcium-transporting ATPase, cytoplasmic transduction domain A"/>
    <property type="match status" value="1"/>
</dbReference>
<dbReference type="PANTHER" id="PTHR24093:SF477">
    <property type="entry name" value="CALCIUM-TRANSPORTING ATPASE"/>
    <property type="match status" value="1"/>
</dbReference>
<evidence type="ECO:0000256" key="16">
    <source>
        <dbReference type="SAM" id="Phobius"/>
    </source>
</evidence>
<dbReference type="InterPro" id="IPR023214">
    <property type="entry name" value="HAD_sf"/>
</dbReference>
<keyword evidence="14 16" id="KW-0472">Membrane</keyword>
<keyword evidence="8" id="KW-0106">Calcium</keyword>
<accession>A0A942UT38</accession>
<dbReference type="Pfam" id="PF00689">
    <property type="entry name" value="Cation_ATPase_C"/>
    <property type="match status" value="1"/>
</dbReference>
<evidence type="ECO:0000256" key="14">
    <source>
        <dbReference type="ARBA" id="ARBA00023136"/>
    </source>
</evidence>
<dbReference type="GO" id="GO:0005388">
    <property type="term" value="F:P-type calcium transporter activity"/>
    <property type="evidence" value="ECO:0007669"/>
    <property type="project" value="UniProtKB-EC"/>
</dbReference>
<dbReference type="Pfam" id="PF00690">
    <property type="entry name" value="Cation_ATPase_N"/>
    <property type="match status" value="1"/>
</dbReference>
<dbReference type="NCBIfam" id="TIGR01517">
    <property type="entry name" value="ATPase-IIB_Ca"/>
    <property type="match status" value="1"/>
</dbReference>
<keyword evidence="7" id="KW-0547">Nucleotide-binding</keyword>
<evidence type="ECO:0000256" key="12">
    <source>
        <dbReference type="ARBA" id="ARBA00022989"/>
    </source>
</evidence>
<evidence type="ECO:0000313" key="19">
    <source>
        <dbReference type="Proteomes" id="UP000724672"/>
    </source>
</evidence>
<dbReference type="InterPro" id="IPR044492">
    <property type="entry name" value="P_typ_ATPase_HD_dom"/>
</dbReference>
<keyword evidence="10" id="KW-0460">Magnesium</keyword>
<dbReference type="InterPro" id="IPR059000">
    <property type="entry name" value="ATPase_P-type_domA"/>
</dbReference>
<keyword evidence="4" id="KW-0109">Calcium transport</keyword>
<protein>
    <recommendedName>
        <fullName evidence="2">P-type Ca(2+) transporter</fullName>
        <ecNumber evidence="2">7.2.2.10</ecNumber>
    </recommendedName>
</protein>
<dbReference type="SUPFAM" id="SSF81653">
    <property type="entry name" value="Calcium ATPase, transduction domain A"/>
    <property type="match status" value="1"/>
</dbReference>
<evidence type="ECO:0000256" key="13">
    <source>
        <dbReference type="ARBA" id="ARBA00023065"/>
    </source>
</evidence>
<evidence type="ECO:0000256" key="4">
    <source>
        <dbReference type="ARBA" id="ARBA00022568"/>
    </source>
</evidence>
<keyword evidence="3" id="KW-0813">Transport</keyword>
<dbReference type="SUPFAM" id="SSF81665">
    <property type="entry name" value="Calcium ATPase, transmembrane domain M"/>
    <property type="match status" value="1"/>
</dbReference>
<evidence type="ECO:0000256" key="2">
    <source>
        <dbReference type="ARBA" id="ARBA00012790"/>
    </source>
</evidence>
<evidence type="ECO:0000256" key="7">
    <source>
        <dbReference type="ARBA" id="ARBA00022741"/>
    </source>
</evidence>
<dbReference type="SFLD" id="SFLDS00003">
    <property type="entry name" value="Haloacid_Dehalogenase"/>
    <property type="match status" value="1"/>
</dbReference>
<evidence type="ECO:0000256" key="1">
    <source>
        <dbReference type="ARBA" id="ARBA00004141"/>
    </source>
</evidence>
<dbReference type="GO" id="GO:0046872">
    <property type="term" value="F:metal ion binding"/>
    <property type="evidence" value="ECO:0007669"/>
    <property type="project" value="UniProtKB-KW"/>
</dbReference>
<proteinExistence type="predicted"/>
<sequence>MNKSQFDGLTSQQVEKSREDNGDNKIEKGETESFWDKLTDNLKDPIIKILIVALIIEVGFFFWGKVEWYEPLGITIAVVIAIFVSTYSEYSNEQSFQKLQEQASQITCKVFRDGSLEKVSIEDIVKRDKILLQSGDKIPVDGIVLEGDLSVDQSVLNGESEEADKKEAPGDYEFDKEESDFLDEYKVFRGTVVVEGEAVIEAETVGKNTFFGQLAEELESEDRDSPLKVKLGNLADKISKFGYAGGILIALSFMFKKIVLDNIAEGLSLASYFSDMSTVINDVVTAGILAIIIIVVVVPEGLPMMIAFVLSMNMKKLLKDNILVRKLVGIETSGSLNILFSDKTGTITKGELEVISFITGNIDNYENFEEVPDELRKLLDVSIKENTEAVYEENDEGEMDAIGGDFTEQALLHFTGDSSQNYDIDTVDKIPFNSENKYSAAEVQGDYNTTLVKGAPEVLLEGCDQYYDKDGNKKELNKEDRDKIQDKVNEMADNAIRVIAIATSEKSVDNDVTNDLTLVGIVGIRDDVRKESIKSIEQAQKAGIQVVMITGDKKETALAIAKESGIIQSDDDVVLTSKELDEISDQELKEKLPNIKVIARALPTDKSRLIKTSQSLNKVVGMTGDGVNDSPALKKADIGFAMGSGTEVAKEAGDIVILDDNFNSITKTILYGRTIFKSIRKFIVYQLTVNIAAVLIAFVGPFIGIEFPLTMTQMLWVNLVMDTFAALAFGGEPPLDKYMDEMPKTRDESIINKYMWSSIITNAIVIGGLSIFFLISDMIKGLFRQGPNGNEDIYYLTGFFGFFIFINLLNMFNARTKDINIFNNILENDKFLKIVGLIFIVQIVMTYIGGAVLRTEGLIIKEWLVIIPMAMIIIPIDIIRKLIVNKLIE</sequence>
<feature type="transmembrane region" description="Helical" evidence="16">
    <location>
        <begin position="241"/>
        <end position="259"/>
    </location>
</feature>
<dbReference type="SMART" id="SM00831">
    <property type="entry name" value="Cation_ATPase_N"/>
    <property type="match status" value="1"/>
</dbReference>
<dbReference type="InterPro" id="IPR018303">
    <property type="entry name" value="ATPase_P-typ_P_site"/>
</dbReference>
<dbReference type="SUPFAM" id="SSF81660">
    <property type="entry name" value="Metal cation-transporting ATPase, ATP-binding domain N"/>
    <property type="match status" value="1"/>
</dbReference>
<keyword evidence="11" id="KW-1278">Translocase</keyword>
<evidence type="ECO:0000256" key="8">
    <source>
        <dbReference type="ARBA" id="ARBA00022837"/>
    </source>
</evidence>
<dbReference type="GO" id="GO:0005524">
    <property type="term" value="F:ATP binding"/>
    <property type="evidence" value="ECO:0007669"/>
    <property type="project" value="UniProtKB-KW"/>
</dbReference>
<evidence type="ECO:0000256" key="11">
    <source>
        <dbReference type="ARBA" id="ARBA00022967"/>
    </source>
</evidence>
<feature type="domain" description="Cation-transporting P-type ATPase N-terminal" evidence="17">
    <location>
        <begin position="1"/>
        <end position="62"/>
    </location>
</feature>
<dbReference type="InterPro" id="IPR023299">
    <property type="entry name" value="ATPase_P-typ_cyto_dom_N"/>
</dbReference>
<comment type="subcellular location">
    <subcellularLocation>
        <location evidence="1">Membrane</location>
        <topology evidence="1">Multi-pass membrane protein</topology>
    </subcellularLocation>
</comment>
<evidence type="ECO:0000256" key="3">
    <source>
        <dbReference type="ARBA" id="ARBA00022448"/>
    </source>
</evidence>
<feature type="compositionally biased region" description="Polar residues" evidence="15">
    <location>
        <begin position="1"/>
        <end position="14"/>
    </location>
</feature>
<dbReference type="SUPFAM" id="SSF56784">
    <property type="entry name" value="HAD-like"/>
    <property type="match status" value="1"/>
</dbReference>
<dbReference type="AlphaFoldDB" id="A0A942UT38"/>
<evidence type="ECO:0000259" key="17">
    <source>
        <dbReference type="SMART" id="SM00831"/>
    </source>
</evidence>
<dbReference type="Gene3D" id="3.40.50.1000">
    <property type="entry name" value="HAD superfamily/HAD-like"/>
    <property type="match status" value="1"/>
</dbReference>
<feature type="transmembrane region" description="Helical" evidence="16">
    <location>
        <begin position="859"/>
        <end position="879"/>
    </location>
</feature>
<feature type="compositionally biased region" description="Basic and acidic residues" evidence="15">
    <location>
        <begin position="15"/>
        <end position="27"/>
    </location>
</feature>
<feature type="transmembrane region" description="Helical" evidence="16">
    <location>
        <begin position="279"/>
        <end position="310"/>
    </location>
</feature>
<dbReference type="PRINTS" id="PR00119">
    <property type="entry name" value="CATATPASE"/>
</dbReference>
<dbReference type="Gene3D" id="1.20.1110.10">
    <property type="entry name" value="Calcium-transporting ATPase, transmembrane domain"/>
    <property type="match status" value="1"/>
</dbReference>
<keyword evidence="5 16" id="KW-0812">Transmembrane</keyword>
<dbReference type="Proteomes" id="UP000724672">
    <property type="component" value="Unassembled WGS sequence"/>
</dbReference>
<dbReference type="InterPro" id="IPR036412">
    <property type="entry name" value="HAD-like_sf"/>
</dbReference>
<feature type="region of interest" description="Disordered" evidence="15">
    <location>
        <begin position="1"/>
        <end position="27"/>
    </location>
</feature>
<feature type="transmembrane region" description="Helical" evidence="16">
    <location>
        <begin position="72"/>
        <end position="90"/>
    </location>
</feature>
<name>A0A942UT38_9FIRM</name>
<feature type="transmembrane region" description="Helical" evidence="16">
    <location>
        <begin position="831"/>
        <end position="853"/>
    </location>
</feature>
<dbReference type="InterPro" id="IPR006408">
    <property type="entry name" value="P-type_ATPase_IIB"/>
</dbReference>
<dbReference type="SFLD" id="SFLDG00002">
    <property type="entry name" value="C1.7:_P-type_atpase_like"/>
    <property type="match status" value="1"/>
</dbReference>
<dbReference type="InterPro" id="IPR023298">
    <property type="entry name" value="ATPase_P-typ_TM_dom_sf"/>
</dbReference>
<keyword evidence="9" id="KW-0067">ATP-binding</keyword>
<dbReference type="InterPro" id="IPR001757">
    <property type="entry name" value="P_typ_ATPase"/>
</dbReference>
<gene>
    <name evidence="18" type="ORF">GOQ27_09630</name>
</gene>